<evidence type="ECO:0000313" key="1">
    <source>
        <dbReference type="EMBL" id="VAW25661.1"/>
    </source>
</evidence>
<dbReference type="Gene3D" id="2.40.160.60">
    <property type="entry name" value="Outer membrane protein transport protein (OMPP1/FadL/TodX)"/>
    <property type="match status" value="1"/>
</dbReference>
<evidence type="ECO:0008006" key="2">
    <source>
        <dbReference type="Google" id="ProtNLM"/>
    </source>
</evidence>
<gene>
    <name evidence="1" type="ORF">MNBD_BACTEROID04-1314</name>
</gene>
<feature type="non-terminal residue" evidence="1">
    <location>
        <position position="1"/>
    </location>
</feature>
<accession>A0A3B0U3T6</accession>
<proteinExistence type="predicted"/>
<organism evidence="1">
    <name type="scientific">hydrothermal vent metagenome</name>
    <dbReference type="NCBI Taxonomy" id="652676"/>
    <lineage>
        <taxon>unclassified sequences</taxon>
        <taxon>metagenomes</taxon>
        <taxon>ecological metagenomes</taxon>
    </lineage>
</organism>
<reference evidence="1" key="1">
    <citation type="submission" date="2018-06" db="EMBL/GenBank/DDBJ databases">
        <authorList>
            <person name="Zhirakovskaya E."/>
        </authorList>
    </citation>
    <scope>NUCLEOTIDE SEQUENCE</scope>
</reference>
<sequence>QQWDIAVANPSNTKTDINGNVTDEQISFLDNAIRHFTLGAELFSEGAFNLRFGYNFRRAKELQLIDKRTFSGFTAGFGLKMNKFKFNYAFSKYHPASNANTFSLQINLN</sequence>
<dbReference type="AlphaFoldDB" id="A0A3B0U3T6"/>
<protein>
    <recommendedName>
        <fullName evidence="2">Penicillin-binding protein</fullName>
    </recommendedName>
</protein>
<name>A0A3B0U3T6_9ZZZZ</name>
<dbReference type="EMBL" id="UOER01000477">
    <property type="protein sequence ID" value="VAW25661.1"/>
    <property type="molecule type" value="Genomic_DNA"/>
</dbReference>